<dbReference type="SUPFAM" id="SSF52799">
    <property type="entry name" value="(Phosphotyrosine protein) phosphatases II"/>
    <property type="match status" value="2"/>
</dbReference>
<dbReference type="Gene3D" id="2.60.40.10">
    <property type="entry name" value="Immunoglobulins"/>
    <property type="match status" value="3"/>
</dbReference>
<evidence type="ECO:0000256" key="9">
    <source>
        <dbReference type="ARBA" id="ARBA00023180"/>
    </source>
</evidence>
<dbReference type="PROSITE" id="PS50056">
    <property type="entry name" value="TYR_PHOSPHATASE_2"/>
    <property type="match status" value="1"/>
</dbReference>
<dbReference type="InterPro" id="IPR000387">
    <property type="entry name" value="Tyr_Pase_dom"/>
</dbReference>
<feature type="domain" description="Tyrosine specific protein phosphatases" evidence="11">
    <location>
        <begin position="809"/>
        <end position="849"/>
    </location>
</feature>
<dbReference type="PANTHER" id="PTHR46957:SF3">
    <property type="entry name" value="CYTOKINE RECEPTOR"/>
    <property type="match status" value="1"/>
</dbReference>
<dbReference type="AlphaFoldDB" id="A0A7R8H2E3"/>
<dbReference type="EMBL" id="HG994592">
    <property type="protein sequence ID" value="CAF2827023.1"/>
    <property type="molecule type" value="Genomic_DNA"/>
</dbReference>
<keyword evidence="6" id="KW-0904">Protein phosphatase</keyword>
<dbReference type="EC" id="3.1.3.48" evidence="13"/>
<dbReference type="PROSITE" id="PS50055">
    <property type="entry name" value="TYR_PHOSPHATASE_PTP"/>
    <property type="match status" value="1"/>
</dbReference>
<feature type="domain" description="Tyrosine-protein phosphatase" evidence="10">
    <location>
        <begin position="625"/>
        <end position="865"/>
    </location>
</feature>
<evidence type="ECO:0000256" key="4">
    <source>
        <dbReference type="ARBA" id="ARBA00022737"/>
    </source>
</evidence>
<evidence type="ECO:0000313" key="14">
    <source>
        <dbReference type="Proteomes" id="UP000675881"/>
    </source>
</evidence>
<dbReference type="Pfam" id="PF00041">
    <property type="entry name" value="fn3"/>
    <property type="match status" value="3"/>
</dbReference>
<dbReference type="InterPro" id="IPR013783">
    <property type="entry name" value="Ig-like_fold"/>
</dbReference>
<dbReference type="InterPro" id="IPR036116">
    <property type="entry name" value="FN3_sf"/>
</dbReference>
<dbReference type="InterPro" id="IPR003961">
    <property type="entry name" value="FN3_dom"/>
</dbReference>
<feature type="domain" description="Fibronectin type-III" evidence="12">
    <location>
        <begin position="421"/>
        <end position="530"/>
    </location>
</feature>
<dbReference type="InterPro" id="IPR003595">
    <property type="entry name" value="Tyr_Pase_cat"/>
</dbReference>
<evidence type="ECO:0000256" key="7">
    <source>
        <dbReference type="ARBA" id="ARBA00022989"/>
    </source>
</evidence>
<evidence type="ECO:0000259" key="11">
    <source>
        <dbReference type="PROSITE" id="PS50056"/>
    </source>
</evidence>
<dbReference type="PANTHER" id="PTHR46957">
    <property type="entry name" value="CYTOKINE RECEPTOR"/>
    <property type="match status" value="1"/>
</dbReference>
<dbReference type="PROSITE" id="PS00383">
    <property type="entry name" value="TYR_PHOSPHATASE_1"/>
    <property type="match status" value="1"/>
</dbReference>
<evidence type="ECO:0000256" key="6">
    <source>
        <dbReference type="ARBA" id="ARBA00022912"/>
    </source>
</evidence>
<keyword evidence="7" id="KW-1133">Transmembrane helix</keyword>
<dbReference type="SUPFAM" id="SSF49265">
    <property type="entry name" value="Fibronectin type III"/>
    <property type="match status" value="2"/>
</dbReference>
<dbReference type="SMART" id="SM00194">
    <property type="entry name" value="PTPc"/>
    <property type="match status" value="1"/>
</dbReference>
<evidence type="ECO:0000256" key="5">
    <source>
        <dbReference type="ARBA" id="ARBA00022801"/>
    </source>
</evidence>
<evidence type="ECO:0000256" key="8">
    <source>
        <dbReference type="ARBA" id="ARBA00023136"/>
    </source>
</evidence>
<keyword evidence="14" id="KW-1185">Reference proteome</keyword>
<keyword evidence="3" id="KW-0732">Signal</keyword>
<sequence>MSRAFFDYGHQYDMDPHSFATSISHCDIQPFYKYLDNGHSPGKSSIQTIIVDSGIYDFNLSASEVLLNQNTRLKLIEWKFCKLEDSPHGDRGDYESRVTPGLLVSWSPIDGLSVGDSRFGILVSAVYTLRFLEPLQVRDSGEYSCYVNSQLLETFLVKVQAVPDAPGKPLVMAFTSRSVNLSWAPPLNNHNSLISHYRIQIREGEGKEWDDNKIIDTPDNRTVFQVRGCLPFTTYSFRVMAVNGKGKSHFSTASYYMLTLREVPSGKPSITSAHNMSSTSIQLTWVSPPLSTIHGEFFGILSLQVENPEGQGNVTTVIVMTDEGVPSMPVNVSLRNITNSSILIHWRQPTNPNGIIIGYRLYYMHKDFTDVETVRRPQEHMQYRLSGLKPYTNYKLWLKAFTWKNEGEPSEPFTMMTDVRGPSPPTVSNLTCCNETSIFVEWDKPKIFYKSVDNYYIHYRKKNAGTWKEIEVIVERTTFTTRPTTYILTNLTTNSLYEIKVQGATKGIYDSSKLFKGQETEVQKFRLRQHCDHVRAFTMVLSKDSSSTSSSSTLRHLENALGSSVILGIWRRYFNEAYYYLDEGTVTPVPASIPDWDIIDAKRAVPTHVFIQRVAAMHMDINTGFAREFQEIEEASKGDISTSNASNASEHIDKNRYNNILAYDHSRVQLRPLPGQKKGEYLNANFIDGFQKARNYIATQGPLPSTYDSFWRMIWEQKVYVVVMITNLLERGRRKCDMYWPNEGKVIYGLMEVTLIKEEIMATYTIRQFSLRHTRMKKINSGKHRPTERTVYQYQYTNWPDNGIPDNPLPVVSFVKKSSDLNQDREGPLLVHCSAGVGRTGAYILIDAILKQLKSKGEANIYTMLFVHDAMAEAIASGETNVNASHLSRCIDNLQSSFTTDENSIPWQLLDRQFKLATSYTPPECQFVSALGGNNRSKNRNFDFLPIEKSRVRLSSTPDGLLENDLGSQCVHHCGTFITSKAGIWSFLASKEKMDMEHFRVELTEETTNFNGYESKQLKLSSFHSGNFVLNVKIIFRPDWPRPRCLENSTDVTELPRLISALYVEEKRATTFSNCHCGSFWRD</sequence>
<gene>
    <name evidence="13" type="ORF">LSAA_4017</name>
</gene>
<keyword evidence="2" id="KW-0812">Transmembrane</keyword>
<evidence type="ECO:0000259" key="10">
    <source>
        <dbReference type="PROSITE" id="PS50055"/>
    </source>
</evidence>
<keyword evidence="4" id="KW-0677">Repeat</keyword>
<organism evidence="13 14">
    <name type="scientific">Lepeophtheirus salmonis</name>
    <name type="common">Salmon louse</name>
    <name type="synonym">Caligus salmonis</name>
    <dbReference type="NCBI Taxonomy" id="72036"/>
    <lineage>
        <taxon>Eukaryota</taxon>
        <taxon>Metazoa</taxon>
        <taxon>Ecdysozoa</taxon>
        <taxon>Arthropoda</taxon>
        <taxon>Crustacea</taxon>
        <taxon>Multicrustacea</taxon>
        <taxon>Hexanauplia</taxon>
        <taxon>Copepoda</taxon>
        <taxon>Siphonostomatoida</taxon>
        <taxon>Caligidae</taxon>
        <taxon>Lepeophtheirus</taxon>
    </lineage>
</organism>
<dbReference type="FunFam" id="2.60.40.10:FF:001386">
    <property type="entry name" value="Receptor-type tyrosine-protein phosphatase gamma"/>
    <property type="match status" value="1"/>
</dbReference>
<evidence type="ECO:0000256" key="3">
    <source>
        <dbReference type="ARBA" id="ARBA00022729"/>
    </source>
</evidence>
<dbReference type="InterPro" id="IPR016130">
    <property type="entry name" value="Tyr_Pase_AS"/>
</dbReference>
<keyword evidence="8" id="KW-0472">Membrane</keyword>
<dbReference type="Gene3D" id="3.90.190.10">
    <property type="entry name" value="Protein tyrosine phosphatase superfamily"/>
    <property type="match status" value="1"/>
</dbReference>
<dbReference type="GO" id="GO:0048666">
    <property type="term" value="P:neuron development"/>
    <property type="evidence" value="ECO:0007669"/>
    <property type="project" value="UniProtKB-ARBA"/>
</dbReference>
<dbReference type="PROSITE" id="PS50853">
    <property type="entry name" value="FN3"/>
    <property type="match status" value="3"/>
</dbReference>
<keyword evidence="5 13" id="KW-0378">Hydrolase</keyword>
<comment type="subcellular location">
    <subcellularLocation>
        <location evidence="1">Membrane</location>
        <topology evidence="1">Single-pass membrane protein</topology>
    </subcellularLocation>
</comment>
<keyword evidence="9" id="KW-0325">Glycoprotein</keyword>
<dbReference type="OrthoDB" id="6022401at2759"/>
<dbReference type="Proteomes" id="UP000675881">
    <property type="component" value="Chromosome 13"/>
</dbReference>
<dbReference type="GO" id="GO:0016020">
    <property type="term" value="C:membrane"/>
    <property type="evidence" value="ECO:0007669"/>
    <property type="project" value="UniProtKB-SubCell"/>
</dbReference>
<dbReference type="InterPro" id="IPR000242">
    <property type="entry name" value="PTP_cat"/>
</dbReference>
<dbReference type="GO" id="GO:0004725">
    <property type="term" value="F:protein tyrosine phosphatase activity"/>
    <property type="evidence" value="ECO:0007669"/>
    <property type="project" value="UniProtKB-EC"/>
</dbReference>
<evidence type="ECO:0000256" key="1">
    <source>
        <dbReference type="ARBA" id="ARBA00004167"/>
    </source>
</evidence>
<protein>
    <submittedName>
        <fullName evidence="13">PTPRG</fullName>
        <ecNumber evidence="13">3.1.3.48</ecNumber>
    </submittedName>
</protein>
<evidence type="ECO:0000313" key="13">
    <source>
        <dbReference type="EMBL" id="CAF2827023.1"/>
    </source>
</evidence>
<proteinExistence type="predicted"/>
<name>A0A7R8H2E3_LEPSM</name>
<dbReference type="InterPro" id="IPR050713">
    <property type="entry name" value="RTP_Phos/Ushers"/>
</dbReference>
<feature type="domain" description="Fibronectin type-III" evidence="12">
    <location>
        <begin position="165"/>
        <end position="262"/>
    </location>
</feature>
<dbReference type="FunFam" id="2.60.40.10:FF:000028">
    <property type="entry name" value="Neuronal cell adhesion molecule"/>
    <property type="match status" value="1"/>
</dbReference>
<reference evidence="13" key="1">
    <citation type="submission" date="2021-02" db="EMBL/GenBank/DDBJ databases">
        <authorList>
            <person name="Bekaert M."/>
        </authorList>
    </citation>
    <scope>NUCLEOTIDE SEQUENCE</scope>
    <source>
        <strain evidence="13">IoA-00</strain>
    </source>
</reference>
<dbReference type="Pfam" id="PF00102">
    <property type="entry name" value="Y_phosphatase"/>
    <property type="match status" value="1"/>
</dbReference>
<evidence type="ECO:0000259" key="12">
    <source>
        <dbReference type="PROSITE" id="PS50853"/>
    </source>
</evidence>
<dbReference type="PRINTS" id="PR00700">
    <property type="entry name" value="PRTYPHPHTASE"/>
</dbReference>
<dbReference type="SMART" id="SM00404">
    <property type="entry name" value="PTPc_motif"/>
    <property type="match status" value="1"/>
</dbReference>
<accession>A0A7R8H2E3</accession>
<dbReference type="SMART" id="SM00060">
    <property type="entry name" value="FN3"/>
    <property type="match status" value="3"/>
</dbReference>
<dbReference type="CDD" id="cd00063">
    <property type="entry name" value="FN3"/>
    <property type="match status" value="3"/>
</dbReference>
<evidence type="ECO:0000256" key="2">
    <source>
        <dbReference type="ARBA" id="ARBA00022692"/>
    </source>
</evidence>
<dbReference type="InterPro" id="IPR029021">
    <property type="entry name" value="Prot-tyrosine_phosphatase-like"/>
</dbReference>
<feature type="domain" description="Fibronectin type-III" evidence="12">
    <location>
        <begin position="328"/>
        <end position="420"/>
    </location>
</feature>